<keyword evidence="2" id="KW-1185">Reference proteome</keyword>
<dbReference type="OrthoDB" id="10555274at2759"/>
<gene>
    <name evidence="1" type="ORF">L596_007581</name>
</gene>
<name>A0A4U5P9S2_STECR</name>
<reference evidence="1 2" key="1">
    <citation type="journal article" date="2015" name="Genome Biol.">
        <title>Comparative genomics of Steinernema reveals deeply conserved gene regulatory networks.</title>
        <authorList>
            <person name="Dillman A.R."/>
            <person name="Macchietto M."/>
            <person name="Porter C.F."/>
            <person name="Rogers A."/>
            <person name="Williams B."/>
            <person name="Antoshechkin I."/>
            <person name="Lee M.M."/>
            <person name="Goodwin Z."/>
            <person name="Lu X."/>
            <person name="Lewis E.E."/>
            <person name="Goodrich-Blair H."/>
            <person name="Stock S.P."/>
            <person name="Adams B.J."/>
            <person name="Sternberg P.W."/>
            <person name="Mortazavi A."/>
        </authorList>
    </citation>
    <scope>NUCLEOTIDE SEQUENCE [LARGE SCALE GENOMIC DNA]</scope>
    <source>
        <strain evidence="1 2">ALL</strain>
    </source>
</reference>
<reference evidence="1 2" key="2">
    <citation type="journal article" date="2019" name="G3 (Bethesda)">
        <title>Hybrid Assembly of the Genome of the Entomopathogenic Nematode Steinernema carpocapsae Identifies the X-Chromosome.</title>
        <authorList>
            <person name="Serra L."/>
            <person name="Macchietto M."/>
            <person name="Macias-Munoz A."/>
            <person name="McGill C.J."/>
            <person name="Rodriguez I.M."/>
            <person name="Rodriguez B."/>
            <person name="Murad R."/>
            <person name="Mortazavi A."/>
        </authorList>
    </citation>
    <scope>NUCLEOTIDE SEQUENCE [LARGE SCALE GENOMIC DNA]</scope>
    <source>
        <strain evidence="1 2">ALL</strain>
    </source>
</reference>
<organism evidence="1 2">
    <name type="scientific">Steinernema carpocapsae</name>
    <name type="common">Entomopathogenic nematode</name>
    <dbReference type="NCBI Taxonomy" id="34508"/>
    <lineage>
        <taxon>Eukaryota</taxon>
        <taxon>Metazoa</taxon>
        <taxon>Ecdysozoa</taxon>
        <taxon>Nematoda</taxon>
        <taxon>Chromadorea</taxon>
        <taxon>Rhabditida</taxon>
        <taxon>Tylenchina</taxon>
        <taxon>Panagrolaimomorpha</taxon>
        <taxon>Strongyloidoidea</taxon>
        <taxon>Steinernematidae</taxon>
        <taxon>Steinernema</taxon>
    </lineage>
</organism>
<dbReference type="Proteomes" id="UP000298663">
    <property type="component" value="Unassembled WGS sequence"/>
</dbReference>
<comment type="caution">
    <text evidence="1">The sequence shown here is derived from an EMBL/GenBank/DDBJ whole genome shotgun (WGS) entry which is preliminary data.</text>
</comment>
<dbReference type="EMBL" id="AZBU02000002">
    <property type="protein sequence ID" value="TKR93049.1"/>
    <property type="molecule type" value="Genomic_DNA"/>
</dbReference>
<evidence type="ECO:0000313" key="1">
    <source>
        <dbReference type="EMBL" id="TKR93049.1"/>
    </source>
</evidence>
<accession>A0A4U5P9S2</accession>
<proteinExistence type="predicted"/>
<dbReference type="AlphaFoldDB" id="A0A4U5P9S2"/>
<protein>
    <submittedName>
        <fullName evidence="1">Uncharacterized protein</fullName>
    </submittedName>
</protein>
<evidence type="ECO:0000313" key="2">
    <source>
        <dbReference type="Proteomes" id="UP000298663"/>
    </source>
</evidence>
<sequence>MPHELDFELLSSRPKATGYLIKVIEQKGQNLWQGRKSEEERAKALKIVGRLVRKKYGNEATDEKIFEIWANLQFAFLCPETDCKYKKKLDYLKGHYPVTPAVPCQVVVDINEAFDDLVRAQFRMDEPARKKPRLSTSGTSANVSMETRATQTGTVVSELKPEERDRAEVEMFCEFLNTRLAILVPDPLQQRRIARKLLKHVDNRLGNL</sequence>